<sequence>MKLVTLLSSIVVLWCLLGSIVLGPGILAYPAAWCAVAAVMYGVHRFLGLGQDNLESLSLSDSSSADKSPASGNSHNHPTALAR</sequence>
<feature type="region of interest" description="Disordered" evidence="1">
    <location>
        <begin position="57"/>
        <end position="83"/>
    </location>
</feature>
<dbReference type="EMBL" id="PUHY01000012">
    <property type="protein sequence ID" value="PQO32612.1"/>
    <property type="molecule type" value="Genomic_DNA"/>
</dbReference>
<organism evidence="2 3">
    <name type="scientific">Blastopirellula marina</name>
    <dbReference type="NCBI Taxonomy" id="124"/>
    <lineage>
        <taxon>Bacteria</taxon>
        <taxon>Pseudomonadati</taxon>
        <taxon>Planctomycetota</taxon>
        <taxon>Planctomycetia</taxon>
        <taxon>Pirellulales</taxon>
        <taxon>Pirellulaceae</taxon>
        <taxon>Blastopirellula</taxon>
    </lineage>
</organism>
<proteinExistence type="predicted"/>
<dbReference type="Proteomes" id="UP000238322">
    <property type="component" value="Unassembled WGS sequence"/>
</dbReference>
<comment type="caution">
    <text evidence="2">The sequence shown here is derived from an EMBL/GenBank/DDBJ whole genome shotgun (WGS) entry which is preliminary data.</text>
</comment>
<feature type="compositionally biased region" description="Low complexity" evidence="1">
    <location>
        <begin position="57"/>
        <end position="71"/>
    </location>
</feature>
<accession>A0A2S8FKB6</accession>
<protein>
    <submittedName>
        <fullName evidence="2">Uncharacterized protein</fullName>
    </submittedName>
</protein>
<evidence type="ECO:0000313" key="2">
    <source>
        <dbReference type="EMBL" id="PQO32612.1"/>
    </source>
</evidence>
<dbReference type="AlphaFoldDB" id="A0A2S8FKB6"/>
<dbReference type="RefSeq" id="WP_105331623.1">
    <property type="nucleotide sequence ID" value="NZ_PUHY01000012.1"/>
</dbReference>
<name>A0A2S8FKB6_9BACT</name>
<evidence type="ECO:0000313" key="3">
    <source>
        <dbReference type="Proteomes" id="UP000238322"/>
    </source>
</evidence>
<evidence type="ECO:0000256" key="1">
    <source>
        <dbReference type="SAM" id="MobiDB-lite"/>
    </source>
</evidence>
<reference evidence="2 3" key="1">
    <citation type="submission" date="2018-02" db="EMBL/GenBank/DDBJ databases">
        <title>Comparative genomes isolates from brazilian mangrove.</title>
        <authorList>
            <person name="Araujo J.E."/>
            <person name="Taketani R.G."/>
            <person name="Silva M.C.P."/>
            <person name="Loureco M.V."/>
            <person name="Andreote F.D."/>
        </authorList>
    </citation>
    <scope>NUCLEOTIDE SEQUENCE [LARGE SCALE GENOMIC DNA]</scope>
    <source>
        <strain evidence="2 3">Hex-1 MGV</strain>
    </source>
</reference>
<gene>
    <name evidence="2" type="ORF">C5Y83_20610</name>
</gene>